<proteinExistence type="inferred from homology"/>
<evidence type="ECO:0000313" key="11">
    <source>
        <dbReference type="Proteomes" id="UP001298681"/>
    </source>
</evidence>
<reference evidence="10 11" key="1">
    <citation type="submission" date="2022-01" db="EMBL/GenBank/DDBJ databases">
        <title>Collection of gut derived symbiotic bacterial strains cultured from healthy donors.</title>
        <authorList>
            <person name="Lin H."/>
            <person name="Kohout C."/>
            <person name="Waligurski E."/>
            <person name="Pamer E.G."/>
        </authorList>
    </citation>
    <scope>NUCLEOTIDE SEQUENCE [LARGE SCALE GENOMIC DNA]</scope>
    <source>
        <strain evidence="10 11">DFI.7.58</strain>
    </source>
</reference>
<dbReference type="InterPro" id="IPR038366">
    <property type="entry name" value="Znf_CppX_C4_sf"/>
</dbReference>
<dbReference type="CDD" id="cd19497">
    <property type="entry name" value="RecA-like_ClpX"/>
    <property type="match status" value="1"/>
</dbReference>
<keyword evidence="11" id="KW-1185">Reference proteome</keyword>
<dbReference type="SMART" id="SM00994">
    <property type="entry name" value="zf-C4_ClpX"/>
    <property type="match status" value="1"/>
</dbReference>
<keyword evidence="1 6" id="KW-0479">Metal-binding</keyword>
<evidence type="ECO:0000256" key="4">
    <source>
        <dbReference type="ARBA" id="ARBA00022840"/>
    </source>
</evidence>
<feature type="binding site" evidence="6 7">
    <location>
        <position position="36"/>
    </location>
    <ligand>
        <name>Zn(2+)</name>
        <dbReference type="ChEBI" id="CHEBI:29105"/>
    </ligand>
</feature>
<dbReference type="GO" id="GO:0005524">
    <property type="term" value="F:ATP binding"/>
    <property type="evidence" value="ECO:0007669"/>
    <property type="project" value="UniProtKB-KW"/>
</dbReference>
<evidence type="ECO:0000256" key="3">
    <source>
        <dbReference type="ARBA" id="ARBA00022833"/>
    </source>
</evidence>
<dbReference type="SUPFAM" id="SSF57716">
    <property type="entry name" value="Glucocorticoid receptor-like (DNA-binding domain)"/>
    <property type="match status" value="1"/>
</dbReference>
<protein>
    <recommendedName>
        <fullName evidence="6">ATP-dependent Clp protease ATP-binding subunit ClpX</fullName>
    </recommendedName>
</protein>
<dbReference type="InterPro" id="IPR019489">
    <property type="entry name" value="Clp_ATPase_C"/>
</dbReference>
<feature type="binding site" evidence="6 7">
    <location>
        <position position="17"/>
    </location>
    <ligand>
        <name>Zn(2+)</name>
        <dbReference type="ChEBI" id="CHEBI:29105"/>
    </ligand>
</feature>
<dbReference type="Proteomes" id="UP001298681">
    <property type="component" value="Unassembled WGS sequence"/>
</dbReference>
<dbReference type="InterPro" id="IPR004487">
    <property type="entry name" value="Clp_protease_ATP-bd_su_ClpX"/>
</dbReference>
<dbReference type="InterPro" id="IPR050052">
    <property type="entry name" value="ATP-dep_Clp_protease_ClpX"/>
</dbReference>
<name>A0ABS9MHG0_9FIRM</name>
<evidence type="ECO:0000256" key="7">
    <source>
        <dbReference type="PROSITE-ProRule" id="PRU01250"/>
    </source>
</evidence>
<organism evidence="10 11">
    <name type="scientific">Anaeromassilibacillus senegalensis</name>
    <dbReference type="NCBI Taxonomy" id="1673717"/>
    <lineage>
        <taxon>Bacteria</taxon>
        <taxon>Bacillati</taxon>
        <taxon>Bacillota</taxon>
        <taxon>Clostridia</taxon>
        <taxon>Eubacteriales</taxon>
        <taxon>Acutalibacteraceae</taxon>
        <taxon>Anaeromassilibacillus</taxon>
    </lineage>
</organism>
<evidence type="ECO:0000256" key="2">
    <source>
        <dbReference type="ARBA" id="ARBA00022741"/>
    </source>
</evidence>
<dbReference type="SMART" id="SM01086">
    <property type="entry name" value="ClpB_D2-small"/>
    <property type="match status" value="1"/>
</dbReference>
<dbReference type="NCBIfam" id="TIGR00382">
    <property type="entry name" value="clpX"/>
    <property type="match status" value="1"/>
</dbReference>
<dbReference type="InterPro" id="IPR059188">
    <property type="entry name" value="Znf_CLPX-like"/>
</dbReference>
<dbReference type="Gene3D" id="6.20.220.10">
    <property type="entry name" value="ClpX chaperone, C4-type zinc finger domain"/>
    <property type="match status" value="1"/>
</dbReference>
<evidence type="ECO:0000256" key="6">
    <source>
        <dbReference type="HAMAP-Rule" id="MF_00175"/>
    </source>
</evidence>
<dbReference type="PANTHER" id="PTHR48102:SF7">
    <property type="entry name" value="ATP-DEPENDENT CLP PROTEASE ATP-BINDING SUBUNIT CLPX-LIKE, MITOCHONDRIAL"/>
    <property type="match status" value="1"/>
</dbReference>
<comment type="function">
    <text evidence="6">ATP-dependent specificity component of the Clp protease. It directs the protease to specific substrates. Can perform chaperone functions in the absence of ClpP.</text>
</comment>
<dbReference type="InterPro" id="IPR003593">
    <property type="entry name" value="AAA+_ATPase"/>
</dbReference>
<dbReference type="InterPro" id="IPR027417">
    <property type="entry name" value="P-loop_NTPase"/>
</dbReference>
<comment type="similarity">
    <text evidence="6 7">Belongs to the ClpX chaperone family.</text>
</comment>
<gene>
    <name evidence="6 10" type="primary">clpX</name>
    <name evidence="10" type="ORF">L0P57_04795</name>
</gene>
<dbReference type="Pfam" id="PF06689">
    <property type="entry name" value="zf-C4_ClpX"/>
    <property type="match status" value="1"/>
</dbReference>
<dbReference type="Gene3D" id="1.10.8.60">
    <property type="match status" value="1"/>
</dbReference>
<dbReference type="Pfam" id="PF10431">
    <property type="entry name" value="ClpB_D2-small"/>
    <property type="match status" value="1"/>
</dbReference>
<dbReference type="NCBIfam" id="NF003745">
    <property type="entry name" value="PRK05342.1"/>
    <property type="match status" value="1"/>
</dbReference>
<dbReference type="InterPro" id="IPR046425">
    <property type="entry name" value="ClpX_bact"/>
</dbReference>
<feature type="binding site" evidence="6 7">
    <location>
        <position position="39"/>
    </location>
    <ligand>
        <name>Zn(2+)</name>
        <dbReference type="ChEBI" id="CHEBI:29105"/>
    </ligand>
</feature>
<dbReference type="InterPro" id="IPR003959">
    <property type="entry name" value="ATPase_AAA_core"/>
</dbReference>
<dbReference type="InterPro" id="IPR010603">
    <property type="entry name" value="Znf_CppX_C4"/>
</dbReference>
<dbReference type="HAMAP" id="MF_00175">
    <property type="entry name" value="ClpX"/>
    <property type="match status" value="1"/>
</dbReference>
<keyword evidence="10" id="KW-0378">Hydrolase</keyword>
<sequence length="435" mass="48339">MPNNDDIKERGICCSFCGKPQSEARRLIAGPGVYICDECIELCMSILEDENSLNTRKSSYSETSAVLPKPQEVKKQLDEYVIGQDEAKIALSVAVYNHYKRIYYGKDDVELTKSNVLLLGPTGVGKTLLAQTLAKILDVPFAIADATTLTEAGYVGEDVENILLRLIQAADYDIERAERGIIYIDEIDKIARKSENPSITRDVSGEGVQQALLKILEGTISNVPPQGGRKHPQQEFLQIDTSNILFICGGAFDGLEKVVEKRTASSSMGFGADVRSKKDLDTTAWMQDVIPHDLVKFGLIPELVGRLPVIAALNGLDEDSLVRILTEPRNSLLNQYKKLFQLDKVELVFQPEALRAVARKTIERKTGARGLRSIMEEILTPLMYEVPTDYTVEQVTITPETVEKGEPPLLTYNPDRKPVKIKITTSRKRGRKDTA</sequence>
<dbReference type="SUPFAM" id="SSF52540">
    <property type="entry name" value="P-loop containing nucleoside triphosphate hydrolases"/>
    <property type="match status" value="1"/>
</dbReference>
<keyword evidence="4 6" id="KW-0067">ATP-binding</keyword>
<keyword evidence="3 6" id="KW-0862">Zinc</keyword>
<keyword evidence="2 6" id="KW-0547">Nucleotide-binding</keyword>
<accession>A0ABS9MHG0</accession>
<feature type="compositionally biased region" description="Basic residues" evidence="8">
    <location>
        <begin position="425"/>
        <end position="435"/>
    </location>
</feature>
<dbReference type="Pfam" id="PF07724">
    <property type="entry name" value="AAA_2"/>
    <property type="match status" value="1"/>
</dbReference>
<keyword evidence="10" id="KW-0645">Protease</keyword>
<evidence type="ECO:0000256" key="8">
    <source>
        <dbReference type="SAM" id="MobiDB-lite"/>
    </source>
</evidence>
<evidence type="ECO:0000256" key="5">
    <source>
        <dbReference type="ARBA" id="ARBA00023186"/>
    </source>
</evidence>
<feature type="domain" description="ClpX-type ZB" evidence="9">
    <location>
        <begin position="1"/>
        <end position="55"/>
    </location>
</feature>
<keyword evidence="5 6" id="KW-0143">Chaperone</keyword>
<comment type="caution">
    <text evidence="10">The sequence shown here is derived from an EMBL/GenBank/DDBJ whole genome shotgun (WGS) entry which is preliminary data.</text>
</comment>
<dbReference type="Gene3D" id="3.40.50.300">
    <property type="entry name" value="P-loop containing nucleotide triphosphate hydrolases"/>
    <property type="match status" value="1"/>
</dbReference>
<feature type="binding site" evidence="6 7">
    <location>
        <position position="14"/>
    </location>
    <ligand>
        <name>Zn(2+)</name>
        <dbReference type="ChEBI" id="CHEBI:29105"/>
    </ligand>
</feature>
<evidence type="ECO:0000259" key="9">
    <source>
        <dbReference type="PROSITE" id="PS51902"/>
    </source>
</evidence>
<dbReference type="GO" id="GO:0006508">
    <property type="term" value="P:proteolysis"/>
    <property type="evidence" value="ECO:0007669"/>
    <property type="project" value="UniProtKB-KW"/>
</dbReference>
<dbReference type="GO" id="GO:0008233">
    <property type="term" value="F:peptidase activity"/>
    <property type="evidence" value="ECO:0007669"/>
    <property type="project" value="UniProtKB-KW"/>
</dbReference>
<dbReference type="PROSITE" id="PS51902">
    <property type="entry name" value="CLPX_ZB"/>
    <property type="match status" value="1"/>
</dbReference>
<dbReference type="PANTHER" id="PTHR48102">
    <property type="entry name" value="ATP-DEPENDENT CLP PROTEASE ATP-BINDING SUBUNIT CLPX-LIKE, MITOCHONDRIAL-RELATED"/>
    <property type="match status" value="1"/>
</dbReference>
<feature type="binding site" evidence="6">
    <location>
        <begin position="121"/>
        <end position="128"/>
    </location>
    <ligand>
        <name>ATP</name>
        <dbReference type="ChEBI" id="CHEBI:30616"/>
    </ligand>
</feature>
<comment type="subunit">
    <text evidence="6">Component of the ClpX-ClpP complex. Forms a hexameric ring that, in the presence of ATP, binds to fourteen ClpP subunits assembled into a disk-like structure with a central cavity, resembling the structure of eukaryotic proteasomes.</text>
</comment>
<dbReference type="SMART" id="SM00382">
    <property type="entry name" value="AAA"/>
    <property type="match status" value="1"/>
</dbReference>
<evidence type="ECO:0000256" key="1">
    <source>
        <dbReference type="ARBA" id="ARBA00022723"/>
    </source>
</evidence>
<dbReference type="EMBL" id="JAKNHQ010000004">
    <property type="protein sequence ID" value="MCG4610253.1"/>
    <property type="molecule type" value="Genomic_DNA"/>
</dbReference>
<evidence type="ECO:0000313" key="10">
    <source>
        <dbReference type="EMBL" id="MCG4610253.1"/>
    </source>
</evidence>
<dbReference type="RefSeq" id="WP_087233414.1">
    <property type="nucleotide sequence ID" value="NZ_JAKNHQ010000004.1"/>
</dbReference>
<feature type="region of interest" description="Disordered" evidence="8">
    <location>
        <begin position="405"/>
        <end position="435"/>
    </location>
</feature>